<dbReference type="Gene3D" id="1.25.10.10">
    <property type="entry name" value="Leucine-rich Repeat Variant"/>
    <property type="match status" value="1"/>
</dbReference>
<accession>A0A9K3GMV7</accession>
<feature type="region of interest" description="Disordered" evidence="1">
    <location>
        <begin position="47"/>
        <end position="73"/>
    </location>
</feature>
<dbReference type="InterPro" id="IPR011989">
    <property type="entry name" value="ARM-like"/>
</dbReference>
<reference evidence="2 3" key="1">
    <citation type="journal article" date="2018" name="PLoS ONE">
        <title>The draft genome of Kipferlia bialata reveals reductive genome evolution in fornicate parasites.</title>
        <authorList>
            <person name="Tanifuji G."/>
            <person name="Takabayashi S."/>
            <person name="Kume K."/>
            <person name="Takagi M."/>
            <person name="Nakayama T."/>
            <person name="Kamikawa R."/>
            <person name="Inagaki Y."/>
            <person name="Hashimoto T."/>
        </authorList>
    </citation>
    <scope>NUCLEOTIDE SEQUENCE [LARGE SCALE GENOMIC DNA]</scope>
    <source>
        <strain evidence="2">NY0173</strain>
    </source>
</reference>
<dbReference type="InterPro" id="IPR016024">
    <property type="entry name" value="ARM-type_fold"/>
</dbReference>
<proteinExistence type="predicted"/>
<feature type="compositionally biased region" description="Basic and acidic residues" evidence="1">
    <location>
        <begin position="120"/>
        <end position="129"/>
    </location>
</feature>
<sequence length="236" mass="25597">MSNNLRFSRDALRVLVNIASPNNPEHRHALYELNAYGAVITALKRGLRERERERGTSKGEGETDREERVESKKKKNLALVPSEVVSFSLACLINFLSDPEFLTRVPATLSGDVPPPSRESASRGGDRDTAGPALGDALPGLVLHCLEIEGDAGIQSYSMRCLCNLCAYESALQPLLEVGAIKRLIAVTLRGVPDSPEETVRDDKVYLVRDVESMVFALATLNSLLGAAPPLTFVGP</sequence>
<evidence type="ECO:0000313" key="2">
    <source>
        <dbReference type="EMBL" id="GIQ88782.1"/>
    </source>
</evidence>
<feature type="compositionally biased region" description="Basic and acidic residues" evidence="1">
    <location>
        <begin position="47"/>
        <end position="70"/>
    </location>
</feature>
<keyword evidence="3" id="KW-1185">Reference proteome</keyword>
<evidence type="ECO:0000256" key="1">
    <source>
        <dbReference type="SAM" id="MobiDB-lite"/>
    </source>
</evidence>
<dbReference type="SUPFAM" id="SSF48371">
    <property type="entry name" value="ARM repeat"/>
    <property type="match status" value="1"/>
</dbReference>
<comment type="caution">
    <text evidence="2">The sequence shown here is derived from an EMBL/GenBank/DDBJ whole genome shotgun (WGS) entry which is preliminary data.</text>
</comment>
<evidence type="ECO:0000313" key="3">
    <source>
        <dbReference type="Proteomes" id="UP000265618"/>
    </source>
</evidence>
<dbReference type="EMBL" id="BDIP01004381">
    <property type="protein sequence ID" value="GIQ88782.1"/>
    <property type="molecule type" value="Genomic_DNA"/>
</dbReference>
<feature type="region of interest" description="Disordered" evidence="1">
    <location>
        <begin position="106"/>
        <end position="130"/>
    </location>
</feature>
<protein>
    <submittedName>
        <fullName evidence="2">Uncharacterized protein</fullName>
    </submittedName>
</protein>
<gene>
    <name evidence="2" type="ORF">KIPB_011110</name>
</gene>
<dbReference type="Proteomes" id="UP000265618">
    <property type="component" value="Unassembled WGS sequence"/>
</dbReference>
<dbReference type="AlphaFoldDB" id="A0A9K3GMV7"/>
<name>A0A9K3GMV7_9EUKA</name>
<feature type="non-terminal residue" evidence="2">
    <location>
        <position position="1"/>
    </location>
</feature>
<organism evidence="2 3">
    <name type="scientific">Kipferlia bialata</name>
    <dbReference type="NCBI Taxonomy" id="797122"/>
    <lineage>
        <taxon>Eukaryota</taxon>
        <taxon>Metamonada</taxon>
        <taxon>Carpediemonas-like organisms</taxon>
        <taxon>Kipferlia</taxon>
    </lineage>
</organism>